<protein>
    <submittedName>
        <fullName evidence="1">Uncharacterized protein</fullName>
    </submittedName>
</protein>
<proteinExistence type="predicted"/>
<comment type="caution">
    <text evidence="1">The sequence shown here is derived from an EMBL/GenBank/DDBJ whole genome shotgun (WGS) entry which is preliminary data.</text>
</comment>
<evidence type="ECO:0000313" key="2">
    <source>
        <dbReference type="Proteomes" id="UP000805193"/>
    </source>
</evidence>
<evidence type="ECO:0000313" key="1">
    <source>
        <dbReference type="EMBL" id="KAG0410242.1"/>
    </source>
</evidence>
<reference evidence="1 2" key="1">
    <citation type="journal article" date="2020" name="Cell">
        <title>Large-Scale Comparative Analyses of Tick Genomes Elucidate Their Genetic Diversity and Vector Capacities.</title>
        <authorList>
            <consortium name="Tick Genome and Microbiome Consortium (TIGMIC)"/>
            <person name="Jia N."/>
            <person name="Wang J."/>
            <person name="Shi W."/>
            <person name="Du L."/>
            <person name="Sun Y."/>
            <person name="Zhan W."/>
            <person name="Jiang J.F."/>
            <person name="Wang Q."/>
            <person name="Zhang B."/>
            <person name="Ji P."/>
            <person name="Bell-Sakyi L."/>
            <person name="Cui X.M."/>
            <person name="Yuan T.T."/>
            <person name="Jiang B.G."/>
            <person name="Yang W.F."/>
            <person name="Lam T.T."/>
            <person name="Chang Q.C."/>
            <person name="Ding S.J."/>
            <person name="Wang X.J."/>
            <person name="Zhu J.G."/>
            <person name="Ruan X.D."/>
            <person name="Zhao L."/>
            <person name="Wei J.T."/>
            <person name="Ye R.Z."/>
            <person name="Que T.C."/>
            <person name="Du C.H."/>
            <person name="Zhou Y.H."/>
            <person name="Cheng J.X."/>
            <person name="Dai P.F."/>
            <person name="Guo W.B."/>
            <person name="Han X.H."/>
            <person name="Huang E.J."/>
            <person name="Li L.F."/>
            <person name="Wei W."/>
            <person name="Gao Y.C."/>
            <person name="Liu J.Z."/>
            <person name="Shao H.Z."/>
            <person name="Wang X."/>
            <person name="Wang C.C."/>
            <person name="Yang T.C."/>
            <person name="Huo Q.B."/>
            <person name="Li W."/>
            <person name="Chen H.Y."/>
            <person name="Chen S.E."/>
            <person name="Zhou L.G."/>
            <person name="Ni X.B."/>
            <person name="Tian J.H."/>
            <person name="Sheng Y."/>
            <person name="Liu T."/>
            <person name="Pan Y.S."/>
            <person name="Xia L.Y."/>
            <person name="Li J."/>
            <person name="Zhao F."/>
            <person name="Cao W.C."/>
        </authorList>
    </citation>
    <scope>NUCLEOTIDE SEQUENCE [LARGE SCALE GENOMIC DNA]</scope>
    <source>
        <strain evidence="1">Iper-2018</strain>
    </source>
</reference>
<organism evidence="1 2">
    <name type="scientific">Ixodes persulcatus</name>
    <name type="common">Taiga tick</name>
    <dbReference type="NCBI Taxonomy" id="34615"/>
    <lineage>
        <taxon>Eukaryota</taxon>
        <taxon>Metazoa</taxon>
        <taxon>Ecdysozoa</taxon>
        <taxon>Arthropoda</taxon>
        <taxon>Chelicerata</taxon>
        <taxon>Arachnida</taxon>
        <taxon>Acari</taxon>
        <taxon>Parasitiformes</taxon>
        <taxon>Ixodida</taxon>
        <taxon>Ixodoidea</taxon>
        <taxon>Ixodidae</taxon>
        <taxon>Ixodinae</taxon>
        <taxon>Ixodes</taxon>
    </lineage>
</organism>
<accession>A0AC60NSY1</accession>
<name>A0AC60NSY1_IXOPE</name>
<dbReference type="EMBL" id="JABSTQ010011542">
    <property type="protein sequence ID" value="KAG0410242.1"/>
    <property type="molecule type" value="Genomic_DNA"/>
</dbReference>
<sequence length="169" mass="17748">MRRASRSVRSPVAPPPHFRPSFFVVVSPSSAGGAEPEAPEGRNVRSGQPDCVKQETVKRRGESRRNAILSQAPHVIRASVSRRCLPSPPRAVSGEGAPSVGVLGGGAAVPVRPERLAAVTRVRPLFHPAIPALGQGCRGTLVPLGWAAACGERRRSGRTVALGSNHPKI</sequence>
<dbReference type="Proteomes" id="UP000805193">
    <property type="component" value="Unassembled WGS sequence"/>
</dbReference>
<keyword evidence="2" id="KW-1185">Reference proteome</keyword>
<gene>
    <name evidence="1" type="ORF">HPB47_012635</name>
</gene>